<evidence type="ECO:0000256" key="6">
    <source>
        <dbReference type="SAM" id="MobiDB-lite"/>
    </source>
</evidence>
<dbReference type="GO" id="GO:0000149">
    <property type="term" value="F:SNARE binding"/>
    <property type="evidence" value="ECO:0007669"/>
    <property type="project" value="TreeGrafter"/>
</dbReference>
<dbReference type="InterPro" id="IPR045242">
    <property type="entry name" value="Syntaxin"/>
</dbReference>
<evidence type="ECO:0000313" key="10">
    <source>
        <dbReference type="Proteomes" id="UP000094444"/>
    </source>
</evidence>
<dbReference type="GO" id="GO:0097576">
    <property type="term" value="P:vacuole fusion"/>
    <property type="evidence" value="ECO:0007669"/>
    <property type="project" value="UniProtKB-ARBA"/>
</dbReference>
<dbReference type="Gene3D" id="3.30.1520.10">
    <property type="entry name" value="Phox-like domain"/>
    <property type="match status" value="1"/>
</dbReference>
<evidence type="ECO:0000313" key="9">
    <source>
        <dbReference type="EMBL" id="POS72023.1"/>
    </source>
</evidence>
<evidence type="ECO:0000259" key="8">
    <source>
        <dbReference type="PROSITE" id="PS50195"/>
    </source>
</evidence>
<feature type="region of interest" description="Disordered" evidence="6">
    <location>
        <begin position="1"/>
        <end position="21"/>
    </location>
</feature>
<dbReference type="OrthoDB" id="428895at2759"/>
<dbReference type="InterPro" id="IPR000727">
    <property type="entry name" value="T_SNARE_dom"/>
</dbReference>
<keyword evidence="10" id="KW-1185">Reference proteome</keyword>
<comment type="subcellular location">
    <subcellularLocation>
        <location evidence="1">Vacuole</location>
    </subcellularLocation>
</comment>
<protein>
    <submittedName>
        <fullName evidence="9">PX domain-containing protein</fullName>
    </submittedName>
</protein>
<dbReference type="CDD" id="cd15858">
    <property type="entry name" value="SNARE_VAM7"/>
    <property type="match status" value="1"/>
</dbReference>
<organism evidence="9 10">
    <name type="scientific">Diaporthe helianthi</name>
    <dbReference type="NCBI Taxonomy" id="158607"/>
    <lineage>
        <taxon>Eukaryota</taxon>
        <taxon>Fungi</taxon>
        <taxon>Dikarya</taxon>
        <taxon>Ascomycota</taxon>
        <taxon>Pezizomycotina</taxon>
        <taxon>Sordariomycetes</taxon>
        <taxon>Sordariomycetidae</taxon>
        <taxon>Diaporthales</taxon>
        <taxon>Diaporthaceae</taxon>
        <taxon>Diaporthe</taxon>
    </lineage>
</organism>
<keyword evidence="2" id="KW-0926">Vacuole</keyword>
<evidence type="ECO:0000256" key="5">
    <source>
        <dbReference type="SAM" id="Coils"/>
    </source>
</evidence>
<dbReference type="FunFam" id="1.20.5.110:FF:000058">
    <property type="entry name" value="VAM7p Vacuolar SNARE protein"/>
    <property type="match status" value="1"/>
</dbReference>
<feature type="compositionally biased region" description="Polar residues" evidence="6">
    <location>
        <begin position="9"/>
        <end position="21"/>
    </location>
</feature>
<evidence type="ECO:0000256" key="1">
    <source>
        <dbReference type="ARBA" id="ARBA00004116"/>
    </source>
</evidence>
<dbReference type="GO" id="GO:0000329">
    <property type="term" value="C:fungal-type vacuole membrane"/>
    <property type="evidence" value="ECO:0007669"/>
    <property type="project" value="UniProtKB-ARBA"/>
</dbReference>
<dbReference type="InterPro" id="IPR001683">
    <property type="entry name" value="PX_dom"/>
</dbReference>
<dbReference type="GO" id="GO:0006886">
    <property type="term" value="P:intracellular protein transport"/>
    <property type="evidence" value="ECO:0007669"/>
    <property type="project" value="TreeGrafter"/>
</dbReference>
<evidence type="ECO:0000259" key="7">
    <source>
        <dbReference type="PROSITE" id="PS50192"/>
    </source>
</evidence>
<dbReference type="GO" id="GO:0006906">
    <property type="term" value="P:vesicle fusion"/>
    <property type="evidence" value="ECO:0007669"/>
    <property type="project" value="TreeGrafter"/>
</dbReference>
<dbReference type="SMART" id="SM00312">
    <property type="entry name" value="PX"/>
    <property type="match status" value="1"/>
</dbReference>
<dbReference type="EMBL" id="MAVT02001105">
    <property type="protein sequence ID" value="POS72023.1"/>
    <property type="molecule type" value="Genomic_DNA"/>
</dbReference>
<dbReference type="SMART" id="SM00397">
    <property type="entry name" value="t_SNARE"/>
    <property type="match status" value="1"/>
</dbReference>
<comment type="function">
    <text evidence="4">Essential for proper morphogenesis of the vacuole. May exist as structural reinforcement on the surface of the vacuolar membrane and be required for maintenance against rupture by osmotic pressure.</text>
</comment>
<dbReference type="GO" id="GO:0031201">
    <property type="term" value="C:SNARE complex"/>
    <property type="evidence" value="ECO:0007669"/>
    <property type="project" value="TreeGrafter"/>
</dbReference>
<feature type="region of interest" description="Disordered" evidence="6">
    <location>
        <begin position="247"/>
        <end position="283"/>
    </location>
</feature>
<dbReference type="Proteomes" id="UP000094444">
    <property type="component" value="Unassembled WGS sequence"/>
</dbReference>
<dbReference type="SUPFAM" id="SSF58038">
    <property type="entry name" value="SNARE fusion complex"/>
    <property type="match status" value="1"/>
</dbReference>
<feature type="coiled-coil region" evidence="5">
    <location>
        <begin position="307"/>
        <end position="369"/>
    </location>
</feature>
<feature type="domain" description="T-SNARE coiled-coil homology" evidence="7">
    <location>
        <begin position="304"/>
        <end position="366"/>
    </location>
</feature>
<proteinExistence type="predicted"/>
<dbReference type="PANTHER" id="PTHR19957">
    <property type="entry name" value="SYNTAXIN"/>
    <property type="match status" value="1"/>
</dbReference>
<dbReference type="PROSITE" id="PS50192">
    <property type="entry name" value="T_SNARE"/>
    <property type="match status" value="1"/>
</dbReference>
<dbReference type="AlphaFoldDB" id="A0A2P5HP32"/>
<evidence type="ECO:0000256" key="2">
    <source>
        <dbReference type="ARBA" id="ARBA00022554"/>
    </source>
</evidence>
<dbReference type="PANTHER" id="PTHR19957:SF257">
    <property type="entry name" value="VACUOLAR MORPHOGENESIS PROTEIN 7 HOMOLOG"/>
    <property type="match status" value="1"/>
</dbReference>
<dbReference type="InParanoid" id="A0A2P5HP32"/>
<dbReference type="PROSITE" id="PS50195">
    <property type="entry name" value="PX"/>
    <property type="match status" value="1"/>
</dbReference>
<keyword evidence="3 5" id="KW-0175">Coiled coil</keyword>
<accession>A0A2P5HP32</accession>
<evidence type="ECO:0000256" key="3">
    <source>
        <dbReference type="ARBA" id="ARBA00023054"/>
    </source>
</evidence>
<dbReference type="GO" id="GO:0012505">
    <property type="term" value="C:endomembrane system"/>
    <property type="evidence" value="ECO:0007669"/>
    <property type="project" value="TreeGrafter"/>
</dbReference>
<sequence>MAPPVEISIPTTSVNSPPDSKPFTQYNITLRLPLRSFVVQKRYSEFAALNDELVKTAGAGPPQPLPGKHWLKSTLSSPELTEDRRRGLEAYLRAIAESPDRRWRDTPASSGIGVGIEGRVPAINLHGPNAAAASDPTTWTDLYREIKGHLHEARLQLARRDAANDSGAGSGPGGKQGSTAAVEAGASAKRALVRAGSLLTALEGGLRAMGETKRLGEGELRRRRDLLAAARAERDGLEKLSSSLASARGLREGAPSSGDKATLLSGAGESSSRARTGGRVLGAPLPETERTRELDNVGVVQLQRQLMQEQDQDVEELAKIIRRQKEMGLAIKGEVEEQNEMFDQMDRDVDRIEAKMKVANSKARKLLSK</sequence>
<dbReference type="FunCoup" id="A0A2P5HP32">
    <property type="interactions" value="123"/>
</dbReference>
<feature type="domain" description="PX" evidence="8">
    <location>
        <begin position="4"/>
        <end position="131"/>
    </location>
</feature>
<dbReference type="CDD" id="cd06897">
    <property type="entry name" value="PX_SNARE"/>
    <property type="match status" value="1"/>
</dbReference>
<dbReference type="Gene3D" id="1.20.5.110">
    <property type="match status" value="1"/>
</dbReference>
<comment type="caution">
    <text evidence="9">The sequence shown here is derived from an EMBL/GenBank/DDBJ whole genome shotgun (WGS) entry which is preliminary data.</text>
</comment>
<dbReference type="GO" id="GO:0048278">
    <property type="term" value="P:vesicle docking"/>
    <property type="evidence" value="ECO:0007669"/>
    <property type="project" value="TreeGrafter"/>
</dbReference>
<reference evidence="9" key="1">
    <citation type="submission" date="2017-09" db="EMBL/GenBank/DDBJ databases">
        <title>Polyketide synthases of a Diaporthe helianthi virulent isolate.</title>
        <authorList>
            <person name="Baroncelli R."/>
        </authorList>
    </citation>
    <scope>NUCLEOTIDE SEQUENCE [LARGE SCALE GENOMIC DNA]</scope>
    <source>
        <strain evidence="9">7/96</strain>
    </source>
</reference>
<dbReference type="GO" id="GO:0007034">
    <property type="term" value="P:vacuolar transport"/>
    <property type="evidence" value="ECO:0007669"/>
    <property type="project" value="UniProtKB-ARBA"/>
</dbReference>
<dbReference type="SUPFAM" id="SSF64268">
    <property type="entry name" value="PX domain"/>
    <property type="match status" value="1"/>
</dbReference>
<gene>
    <name evidence="9" type="ORF">DHEL01_v209579</name>
</gene>
<dbReference type="STRING" id="158607.A0A2P5HP32"/>
<evidence type="ECO:0000256" key="4">
    <source>
        <dbReference type="ARBA" id="ARBA00054927"/>
    </source>
</evidence>
<name>A0A2P5HP32_DIAHE</name>
<dbReference type="GO" id="GO:0035091">
    <property type="term" value="F:phosphatidylinositol binding"/>
    <property type="evidence" value="ECO:0007669"/>
    <property type="project" value="InterPro"/>
</dbReference>
<dbReference type="InterPro" id="IPR036871">
    <property type="entry name" value="PX_dom_sf"/>
</dbReference>
<dbReference type="GO" id="GO:0005484">
    <property type="term" value="F:SNAP receptor activity"/>
    <property type="evidence" value="ECO:0007669"/>
    <property type="project" value="TreeGrafter"/>
</dbReference>
<feature type="region of interest" description="Disordered" evidence="6">
    <location>
        <begin position="162"/>
        <end position="182"/>
    </location>
</feature>
<dbReference type="Pfam" id="PF00787">
    <property type="entry name" value="PX"/>
    <property type="match status" value="1"/>
</dbReference>